<dbReference type="InParanoid" id="N1J7M1"/>
<evidence type="ECO:0000313" key="2">
    <source>
        <dbReference type="EMBL" id="CCU75951.1"/>
    </source>
</evidence>
<evidence type="ECO:0000313" key="3">
    <source>
        <dbReference type="Proteomes" id="UP000015441"/>
    </source>
</evidence>
<protein>
    <submittedName>
        <fullName evidence="2">EKA-like protein</fullName>
    </submittedName>
</protein>
<organism evidence="2 3">
    <name type="scientific">Blumeria graminis f. sp. hordei (strain DH14)</name>
    <name type="common">Barley powdery mildew</name>
    <name type="synonym">Oidium monilioides f. sp. hordei</name>
    <dbReference type="NCBI Taxonomy" id="546991"/>
    <lineage>
        <taxon>Eukaryota</taxon>
        <taxon>Fungi</taxon>
        <taxon>Dikarya</taxon>
        <taxon>Ascomycota</taxon>
        <taxon>Pezizomycotina</taxon>
        <taxon>Leotiomycetes</taxon>
        <taxon>Erysiphales</taxon>
        <taxon>Erysiphaceae</taxon>
        <taxon>Blumeria</taxon>
        <taxon>Blumeria hordei</taxon>
    </lineage>
</organism>
<dbReference type="HOGENOM" id="CLU_018153_2_2_1"/>
<reference evidence="2 3" key="1">
    <citation type="journal article" date="2010" name="Science">
        <title>Genome expansion and gene loss in powdery mildew fungi reveal tradeoffs in extreme parasitism.</title>
        <authorList>
            <person name="Spanu P.D."/>
            <person name="Abbott J.C."/>
            <person name="Amselem J."/>
            <person name="Burgis T.A."/>
            <person name="Soanes D.M."/>
            <person name="Stueber K."/>
            <person name="Ver Loren van Themaat E."/>
            <person name="Brown J.K.M."/>
            <person name="Butcher S.A."/>
            <person name="Gurr S.J."/>
            <person name="Lebrun M.-H."/>
            <person name="Ridout C.J."/>
            <person name="Schulze-Lefert P."/>
            <person name="Talbot N.J."/>
            <person name="Ahmadinejad N."/>
            <person name="Ametz C."/>
            <person name="Barton G.R."/>
            <person name="Benjdia M."/>
            <person name="Bidzinski P."/>
            <person name="Bindschedler L.V."/>
            <person name="Both M."/>
            <person name="Brewer M.T."/>
            <person name="Cadle-Davidson L."/>
            <person name="Cadle-Davidson M.M."/>
            <person name="Collemare J."/>
            <person name="Cramer R."/>
            <person name="Frenkel O."/>
            <person name="Godfrey D."/>
            <person name="Harriman J."/>
            <person name="Hoede C."/>
            <person name="King B.C."/>
            <person name="Klages S."/>
            <person name="Kleemann J."/>
            <person name="Knoll D."/>
            <person name="Koti P.S."/>
            <person name="Kreplak J."/>
            <person name="Lopez-Ruiz F.J."/>
            <person name="Lu X."/>
            <person name="Maekawa T."/>
            <person name="Mahanil S."/>
            <person name="Micali C."/>
            <person name="Milgroom M.G."/>
            <person name="Montana G."/>
            <person name="Noir S."/>
            <person name="O'Connell R.J."/>
            <person name="Oberhaensli S."/>
            <person name="Parlange F."/>
            <person name="Pedersen C."/>
            <person name="Quesneville H."/>
            <person name="Reinhardt R."/>
            <person name="Rott M."/>
            <person name="Sacristan S."/>
            <person name="Schmidt S.M."/>
            <person name="Schoen M."/>
            <person name="Skamnioti P."/>
            <person name="Sommer H."/>
            <person name="Stephens A."/>
            <person name="Takahara H."/>
            <person name="Thordal-Christensen H."/>
            <person name="Vigouroux M."/>
            <person name="Wessling R."/>
            <person name="Wicker T."/>
            <person name="Panstruga R."/>
        </authorList>
    </citation>
    <scope>NUCLEOTIDE SEQUENCE [LARGE SCALE GENOMIC DNA]</scope>
    <source>
        <strain evidence="2">DH14</strain>
    </source>
</reference>
<evidence type="ECO:0000256" key="1">
    <source>
        <dbReference type="SAM" id="MobiDB-lite"/>
    </source>
</evidence>
<name>N1J7M1_BLUG1</name>
<sequence>MDRMNTKLKNYLERKRIPLSSIDGQKMELDIAERMRAFEEDSNSTNPEVEMGDATISQYIKEGLESSRWNIQKPEDGQASEAPVNINTGKIAVPAMKRTSNVDAKKADGAASTTAPHNTIPRTSGNNHTSCSDSNSKNTATCPPELRAILEAEEQRAAQTTTNLTLCTAAINGVENALSPLSKGSSVQLKDSMKLYLRAAIAQFMMSGPGTVLPNLPPRPNCQNHGGKIVEQTIEK</sequence>
<proteinExistence type="predicted"/>
<feature type="region of interest" description="Disordered" evidence="1">
    <location>
        <begin position="100"/>
        <end position="140"/>
    </location>
</feature>
<accession>N1J7M1</accession>
<comment type="caution">
    <text evidence="2">The sequence shown here is derived from an EMBL/GenBank/DDBJ whole genome shotgun (WGS) entry which is preliminary data.</text>
</comment>
<keyword evidence="3" id="KW-1185">Reference proteome</keyword>
<gene>
    <name evidence="2" type="ORF">BGHDH14_bgh04050</name>
</gene>
<dbReference type="Proteomes" id="UP000015441">
    <property type="component" value="Unassembled WGS sequence"/>
</dbReference>
<dbReference type="EMBL" id="CAUH01001889">
    <property type="protein sequence ID" value="CCU75951.1"/>
    <property type="molecule type" value="Genomic_DNA"/>
</dbReference>
<feature type="compositionally biased region" description="Polar residues" evidence="1">
    <location>
        <begin position="111"/>
        <end position="140"/>
    </location>
</feature>
<dbReference type="OrthoDB" id="3611605at2759"/>
<dbReference type="AlphaFoldDB" id="N1J7M1"/>